<dbReference type="PROSITE" id="PS50110">
    <property type="entry name" value="RESPONSE_REGULATORY"/>
    <property type="match status" value="1"/>
</dbReference>
<dbReference type="InterPro" id="IPR011006">
    <property type="entry name" value="CheY-like_superfamily"/>
</dbReference>
<dbReference type="InterPro" id="IPR036890">
    <property type="entry name" value="HATPase_C_sf"/>
</dbReference>
<gene>
    <name evidence="8" type="ordered locus">ANT_27990</name>
</gene>
<evidence type="ECO:0000259" key="6">
    <source>
        <dbReference type="PROSITE" id="PS50109"/>
    </source>
</evidence>
<dbReference type="CDD" id="cd17574">
    <property type="entry name" value="REC_OmpR"/>
    <property type="match status" value="1"/>
</dbReference>
<dbReference type="AlphaFoldDB" id="E8N182"/>
<evidence type="ECO:0000256" key="3">
    <source>
        <dbReference type="ARBA" id="ARBA00022777"/>
    </source>
</evidence>
<sequence length="589" mass="64293">MAKTFSARMIKTLPGQNSPQSGLLMLYYKNMANGRDRILLVESDPVVADLIGRQALQSVGYQVVVVGDGNSAIARAVQWNPDLVLANLNLPGLSGKDLMVALQAQGLQMPVILLANRGQEADIVQAFRLGATDYLLLPVREAEVVSAVERALKQVHERRERERLQQQLQQTNQELQQRVRELTTIYSVGKAVTSITDLSLLMDRILEGAVTVTQADVGWFLLRDEDKKPFVLVASTNLPNSLGAVRGKPWDDSISGLVAMSGEPLSIHGEPLKRFKISSLGQAALIVPIKAVSRARRHVVGLLVMMRRAANAFSTSEQHLLEALADYASIALTNAHLFRAAEERARSLELLAQNARIGERINHDILNTVRESMAAPISAAAEALNKLGKDPTARWRADQRQLLSTIQEKLDVLHQIVEAIPTPTSGDTRSTPAKLNDLIRQAVTRAQKLAQPNRLTLTTELPPESVTVNVEAGLLEPVLDSLLATAMRLNDSGAPVVIRLEREKDGNVHLVVRIAGVVLPQADVERVMNDTYPMTSPSAPRFSGLGIRMGLIQEILSRQGAKIWLESQSGKGTAFHLTLPPALQLSGKP</sequence>
<dbReference type="SMART" id="SM00448">
    <property type="entry name" value="REC"/>
    <property type="match status" value="1"/>
</dbReference>
<evidence type="ECO:0000313" key="8">
    <source>
        <dbReference type="EMBL" id="BAJ64825.1"/>
    </source>
</evidence>
<comment type="caution">
    <text evidence="4">Lacks conserved residue(s) required for the propagation of feature annotation.</text>
</comment>
<dbReference type="eggNOG" id="COG2205">
    <property type="taxonomic scope" value="Bacteria"/>
</dbReference>
<keyword evidence="1" id="KW-0597">Phosphoprotein</keyword>
<keyword evidence="3 8" id="KW-0418">Kinase</keyword>
<dbReference type="PANTHER" id="PTHR43547">
    <property type="entry name" value="TWO-COMPONENT HISTIDINE KINASE"/>
    <property type="match status" value="1"/>
</dbReference>
<feature type="domain" description="Histidine kinase" evidence="6">
    <location>
        <begin position="368"/>
        <end position="583"/>
    </location>
</feature>
<dbReference type="GO" id="GO:0000155">
    <property type="term" value="F:phosphorelay sensor kinase activity"/>
    <property type="evidence" value="ECO:0007669"/>
    <property type="project" value="TreeGrafter"/>
</dbReference>
<keyword evidence="9" id="KW-1185">Reference proteome</keyword>
<evidence type="ECO:0000256" key="1">
    <source>
        <dbReference type="ARBA" id="ARBA00022553"/>
    </source>
</evidence>
<evidence type="ECO:0000256" key="4">
    <source>
        <dbReference type="PROSITE-ProRule" id="PRU00169"/>
    </source>
</evidence>
<dbReference type="Gene3D" id="3.30.565.10">
    <property type="entry name" value="Histidine kinase-like ATPase, C-terminal domain"/>
    <property type="match status" value="1"/>
</dbReference>
<reference evidence="8 9" key="1">
    <citation type="submission" date="2010-12" db="EMBL/GenBank/DDBJ databases">
        <title>Whole genome sequence of Anaerolinea thermophila UNI-1.</title>
        <authorList>
            <person name="Narita-Yamada S."/>
            <person name="Kishi E."/>
            <person name="Watanabe Y."/>
            <person name="Takasaki K."/>
            <person name="Ankai A."/>
            <person name="Oguchi A."/>
            <person name="Fukui S."/>
            <person name="Takahashi M."/>
            <person name="Yashiro I."/>
            <person name="Hosoyama A."/>
            <person name="Sekiguchi Y."/>
            <person name="Hanada S."/>
            <person name="Fujita N."/>
        </authorList>
    </citation>
    <scope>NUCLEOTIDE SEQUENCE [LARGE SCALE GENOMIC DNA]</scope>
    <source>
        <strain evidence="9">DSM 14523 / JCM 11388 / NBRC 100420 / UNI-1</strain>
    </source>
</reference>
<dbReference type="InterPro" id="IPR001789">
    <property type="entry name" value="Sig_transdc_resp-reg_receiver"/>
</dbReference>
<dbReference type="InterPro" id="IPR029016">
    <property type="entry name" value="GAF-like_dom_sf"/>
</dbReference>
<feature type="coiled-coil region" evidence="5">
    <location>
        <begin position="154"/>
        <end position="185"/>
    </location>
</feature>
<dbReference type="SMART" id="SM00065">
    <property type="entry name" value="GAF"/>
    <property type="match status" value="1"/>
</dbReference>
<dbReference type="Gene3D" id="3.40.50.2300">
    <property type="match status" value="1"/>
</dbReference>
<dbReference type="Pfam" id="PF02518">
    <property type="entry name" value="HATPase_c"/>
    <property type="match status" value="1"/>
</dbReference>
<dbReference type="STRING" id="926569.ANT_27990"/>
<dbReference type="Proteomes" id="UP000008922">
    <property type="component" value="Chromosome"/>
</dbReference>
<dbReference type="EMBL" id="AP012029">
    <property type="protein sequence ID" value="BAJ64825.1"/>
    <property type="molecule type" value="Genomic_DNA"/>
</dbReference>
<dbReference type="PROSITE" id="PS50109">
    <property type="entry name" value="HIS_KIN"/>
    <property type="match status" value="1"/>
</dbReference>
<dbReference type="SUPFAM" id="SSF55781">
    <property type="entry name" value="GAF domain-like"/>
    <property type="match status" value="1"/>
</dbReference>
<keyword evidence="5" id="KW-0175">Coiled coil</keyword>
<evidence type="ECO:0000259" key="7">
    <source>
        <dbReference type="PROSITE" id="PS50110"/>
    </source>
</evidence>
<dbReference type="InParanoid" id="E8N182"/>
<dbReference type="SUPFAM" id="SSF55874">
    <property type="entry name" value="ATPase domain of HSP90 chaperone/DNA topoisomerase II/histidine kinase"/>
    <property type="match status" value="1"/>
</dbReference>
<keyword evidence="2" id="KW-0808">Transferase</keyword>
<dbReference type="InterPro" id="IPR005467">
    <property type="entry name" value="His_kinase_dom"/>
</dbReference>
<dbReference type="Gene3D" id="3.30.450.40">
    <property type="match status" value="1"/>
</dbReference>
<dbReference type="InterPro" id="IPR003018">
    <property type="entry name" value="GAF"/>
</dbReference>
<accession>E8N182</accession>
<proteinExistence type="predicted"/>
<evidence type="ECO:0000256" key="2">
    <source>
        <dbReference type="ARBA" id="ARBA00022679"/>
    </source>
</evidence>
<name>E8N182_ANATU</name>
<dbReference type="Pfam" id="PF00072">
    <property type="entry name" value="Response_reg"/>
    <property type="match status" value="1"/>
</dbReference>
<dbReference type="InterPro" id="IPR003594">
    <property type="entry name" value="HATPase_dom"/>
</dbReference>
<dbReference type="PANTHER" id="PTHR43547:SF2">
    <property type="entry name" value="HYBRID SIGNAL TRANSDUCTION HISTIDINE KINASE C"/>
    <property type="match status" value="1"/>
</dbReference>
<evidence type="ECO:0000256" key="5">
    <source>
        <dbReference type="SAM" id="Coils"/>
    </source>
</evidence>
<feature type="domain" description="Response regulatory" evidence="7">
    <location>
        <begin position="37"/>
        <end position="152"/>
    </location>
</feature>
<dbReference type="HOGENOM" id="CLU_462842_0_0_0"/>
<evidence type="ECO:0000313" key="9">
    <source>
        <dbReference type="Proteomes" id="UP000008922"/>
    </source>
</evidence>
<dbReference type="Pfam" id="PF13185">
    <property type="entry name" value="GAF_2"/>
    <property type="match status" value="1"/>
</dbReference>
<dbReference type="KEGG" id="atm:ANT_27990"/>
<dbReference type="SUPFAM" id="SSF52172">
    <property type="entry name" value="CheY-like"/>
    <property type="match status" value="1"/>
</dbReference>
<protein>
    <submittedName>
        <fullName evidence="8">Two-component sensor histidine kinase</fullName>
    </submittedName>
</protein>
<dbReference type="eggNOG" id="COG0745">
    <property type="taxonomic scope" value="Bacteria"/>
</dbReference>
<dbReference type="OrthoDB" id="147020at2"/>
<organism evidence="8 9">
    <name type="scientific">Anaerolinea thermophila (strain DSM 14523 / JCM 11388 / NBRC 100420 / UNI-1)</name>
    <dbReference type="NCBI Taxonomy" id="926569"/>
    <lineage>
        <taxon>Bacteria</taxon>
        <taxon>Bacillati</taxon>
        <taxon>Chloroflexota</taxon>
        <taxon>Anaerolineae</taxon>
        <taxon>Anaerolineales</taxon>
        <taxon>Anaerolineaceae</taxon>
        <taxon>Anaerolinea</taxon>
    </lineage>
</organism>